<reference evidence="3" key="1">
    <citation type="submission" date="2015-07" db="EMBL/GenBank/DDBJ databases">
        <title>Adaptation to a free-living lifestyle via gene acquisitions in the diplomonad Trepomonas sp. PC1.</title>
        <authorList>
            <person name="Xu F."/>
            <person name="Jerlstrom-Hultqvist J."/>
            <person name="Kolisko M."/>
            <person name="Simpson A.G.B."/>
            <person name="Roger A.J."/>
            <person name="Svard S.G."/>
            <person name="Andersson J.O."/>
        </authorList>
    </citation>
    <scope>NUCLEOTIDE SEQUENCE</scope>
    <source>
        <strain evidence="3">PC1</strain>
    </source>
</reference>
<feature type="domain" description="PLD phosphodiesterase" evidence="2">
    <location>
        <begin position="172"/>
        <end position="199"/>
    </location>
</feature>
<dbReference type="InterPro" id="IPR050874">
    <property type="entry name" value="Diverse_PLD-related"/>
</dbReference>
<dbReference type="PROSITE" id="PS50035">
    <property type="entry name" value="PLD"/>
    <property type="match status" value="1"/>
</dbReference>
<dbReference type="Pfam" id="PF13091">
    <property type="entry name" value="PLDc_2"/>
    <property type="match status" value="1"/>
</dbReference>
<keyword evidence="1" id="KW-1133">Transmembrane helix</keyword>
<dbReference type="GO" id="GO:0003824">
    <property type="term" value="F:catalytic activity"/>
    <property type="evidence" value="ECO:0007669"/>
    <property type="project" value="InterPro"/>
</dbReference>
<dbReference type="Gene3D" id="3.30.870.10">
    <property type="entry name" value="Endonuclease Chain A"/>
    <property type="match status" value="1"/>
</dbReference>
<evidence type="ECO:0000256" key="1">
    <source>
        <dbReference type="SAM" id="Phobius"/>
    </source>
</evidence>
<dbReference type="SMART" id="SM00155">
    <property type="entry name" value="PLDc"/>
    <property type="match status" value="1"/>
</dbReference>
<dbReference type="SUPFAM" id="SSF56024">
    <property type="entry name" value="Phospholipase D/nuclease"/>
    <property type="match status" value="1"/>
</dbReference>
<name>A0A146KEZ8_9EUKA</name>
<dbReference type="InterPro" id="IPR025202">
    <property type="entry name" value="PLD-like_dom"/>
</dbReference>
<feature type="non-terminal residue" evidence="3">
    <location>
        <position position="320"/>
    </location>
</feature>
<proteinExistence type="predicted"/>
<feature type="transmembrane region" description="Helical" evidence="1">
    <location>
        <begin position="29"/>
        <end position="52"/>
    </location>
</feature>
<evidence type="ECO:0000259" key="2">
    <source>
        <dbReference type="PROSITE" id="PS50035"/>
    </source>
</evidence>
<feature type="non-terminal residue" evidence="3">
    <location>
        <position position="1"/>
    </location>
</feature>
<keyword evidence="1" id="KW-0812">Transmembrane</keyword>
<dbReference type="PANTHER" id="PTHR10185:SF17">
    <property type="entry name" value="GM01519P-RELATED"/>
    <property type="match status" value="1"/>
</dbReference>
<evidence type="ECO:0000313" key="3">
    <source>
        <dbReference type="EMBL" id="JAP94225.1"/>
    </source>
</evidence>
<dbReference type="PANTHER" id="PTHR10185">
    <property type="entry name" value="PHOSPHOLIPASE D - RELATED"/>
    <property type="match status" value="1"/>
</dbReference>
<dbReference type="InterPro" id="IPR001736">
    <property type="entry name" value="PLipase_D/transphosphatidylase"/>
</dbReference>
<sequence>DDMLVGDDRSEQYEQIEAQNDKKELNLTLIIYGGLVLSAVYMMVCLLTLNGWPVTNTQLTSNSVIELVETVPDVLNVQRENRETYLSWLDVINSAEKEICITAYYSTMFCMDTEQNKCKDNARQVIAALEKTNATIKLLIDGNGFGDFADIEYYQQNFKNFQVKYINYSQLFSGVQHTKIIIGDKKSFYVGSSNLDWRALTEVKEVGLYVTGEPETAEIRSYFDQLWELGTAQRDQLANQRQIQKSKEIYNKFSLKNPLKLNDSQFHIASSPAQQNAFTRTHDLESIVKVIDSANKTLFIEAMDWAPFLVYSKPQQMWGH</sequence>
<dbReference type="AlphaFoldDB" id="A0A146KEZ8"/>
<dbReference type="EMBL" id="GDID01002381">
    <property type="protein sequence ID" value="JAP94225.1"/>
    <property type="molecule type" value="Transcribed_RNA"/>
</dbReference>
<accession>A0A146KEZ8</accession>
<keyword evidence="1" id="KW-0472">Membrane</keyword>
<gene>
    <name evidence="3" type="ORF">TPC1_13214</name>
</gene>
<protein>
    <submittedName>
        <fullName evidence="3">PLD-like domain-containing protein</fullName>
    </submittedName>
</protein>
<organism evidence="3">
    <name type="scientific">Trepomonas sp. PC1</name>
    <dbReference type="NCBI Taxonomy" id="1076344"/>
    <lineage>
        <taxon>Eukaryota</taxon>
        <taxon>Metamonada</taxon>
        <taxon>Diplomonadida</taxon>
        <taxon>Hexamitidae</taxon>
        <taxon>Hexamitinae</taxon>
        <taxon>Trepomonas</taxon>
    </lineage>
</organism>